<evidence type="ECO:0000256" key="7">
    <source>
        <dbReference type="SAM" id="MobiDB-lite"/>
    </source>
</evidence>
<comment type="function">
    <text evidence="1">Putative transcription factor.</text>
</comment>
<keyword evidence="3" id="KW-0175">Coiled coil</keyword>
<dbReference type="PANTHER" id="PTHR46373">
    <property type="entry name" value="PROTEIN RKD4"/>
    <property type="match status" value="1"/>
</dbReference>
<comment type="caution">
    <text evidence="9">The sequence shown here is derived from an EMBL/GenBank/DDBJ whole genome shotgun (WGS) entry which is preliminary data.</text>
</comment>
<evidence type="ECO:0000256" key="4">
    <source>
        <dbReference type="ARBA" id="ARBA00023125"/>
    </source>
</evidence>
<name>A0A1E5VMS1_9POAL</name>
<evidence type="ECO:0000256" key="3">
    <source>
        <dbReference type="ARBA" id="ARBA00023054"/>
    </source>
</evidence>
<feature type="compositionally biased region" description="Low complexity" evidence="7">
    <location>
        <begin position="76"/>
        <end position="85"/>
    </location>
</feature>
<feature type="region of interest" description="Disordered" evidence="7">
    <location>
        <begin position="244"/>
        <end position="270"/>
    </location>
</feature>
<evidence type="ECO:0000256" key="2">
    <source>
        <dbReference type="ARBA" id="ARBA00023015"/>
    </source>
</evidence>
<organism evidence="9 10">
    <name type="scientific">Dichanthelium oligosanthes</name>
    <dbReference type="NCBI Taxonomy" id="888268"/>
    <lineage>
        <taxon>Eukaryota</taxon>
        <taxon>Viridiplantae</taxon>
        <taxon>Streptophyta</taxon>
        <taxon>Embryophyta</taxon>
        <taxon>Tracheophyta</taxon>
        <taxon>Spermatophyta</taxon>
        <taxon>Magnoliopsida</taxon>
        <taxon>Liliopsida</taxon>
        <taxon>Poales</taxon>
        <taxon>Poaceae</taxon>
        <taxon>PACMAD clade</taxon>
        <taxon>Panicoideae</taxon>
        <taxon>Panicodae</taxon>
        <taxon>Paniceae</taxon>
        <taxon>Dichantheliinae</taxon>
        <taxon>Dichanthelium</taxon>
    </lineage>
</organism>
<dbReference type="STRING" id="888268.A0A1E5VMS1"/>
<sequence>MQDDFDDVMYLLDIPDVVLDPPPLAAQAQNVTAGSSGNNNLVEWPARLDASVDDSAPAHNAAVAADPPSTAQDVDASTSAAASTSSSSAAHQNALDCTRCHVLRDVLHSNGFEATKLSIHGVAAVFYHATLEVYRVNSEGLATDLTHQSYIDFRGRDYVWVKHYLTGYAQQRAGGGYTLIHDSISAFHDALCTSMNYGGNADDDRGEGMEIVAAVVENGGGDQQKEFAAAADDAAQAQSPLIEQGDVPAAGPSEPSASNEQEQQEVHRPVGRSALAIQRERARDLQLSDIARYFHLRMTEAAVQLGVCPTVLKTTSRKFRVSRWPHRKIKSIDNNIAKLRRKGNGGTAVMREMQKLTEARRKIYADLLRHQ</sequence>
<keyword evidence="4" id="KW-0238">DNA-binding</keyword>
<evidence type="ECO:0000256" key="5">
    <source>
        <dbReference type="ARBA" id="ARBA00023163"/>
    </source>
</evidence>
<dbReference type="PROSITE" id="PS51519">
    <property type="entry name" value="RWP_RK"/>
    <property type="match status" value="1"/>
</dbReference>
<feature type="domain" description="RWP-RK" evidence="8">
    <location>
        <begin position="272"/>
        <end position="353"/>
    </location>
</feature>
<accession>A0A1E5VMS1</accession>
<reference evidence="9 10" key="1">
    <citation type="submission" date="2016-09" db="EMBL/GenBank/DDBJ databases">
        <title>The draft genome of Dichanthelium oligosanthes: A C3 panicoid grass species.</title>
        <authorList>
            <person name="Studer A.J."/>
            <person name="Schnable J.C."/>
            <person name="Brutnell T.P."/>
        </authorList>
    </citation>
    <scope>NUCLEOTIDE SEQUENCE [LARGE SCALE GENOMIC DNA]</scope>
    <source>
        <strain evidence="10">cv. Kellogg 1175</strain>
        <tissue evidence="9">Leaf</tissue>
    </source>
</reference>
<dbReference type="InterPro" id="IPR044607">
    <property type="entry name" value="RKD-like"/>
</dbReference>
<evidence type="ECO:0000256" key="1">
    <source>
        <dbReference type="ARBA" id="ARBA00004049"/>
    </source>
</evidence>
<gene>
    <name evidence="9" type="ORF">BAE44_0012629</name>
</gene>
<dbReference type="InterPro" id="IPR003035">
    <property type="entry name" value="RWP-RK_dom"/>
</dbReference>
<evidence type="ECO:0000256" key="6">
    <source>
        <dbReference type="ARBA" id="ARBA00023242"/>
    </source>
</evidence>
<keyword evidence="10" id="KW-1185">Reference proteome</keyword>
<dbReference type="AlphaFoldDB" id="A0A1E5VMS1"/>
<dbReference type="Pfam" id="PF02042">
    <property type="entry name" value="RWP-RK"/>
    <property type="match status" value="1"/>
</dbReference>
<keyword evidence="2" id="KW-0805">Transcription regulation</keyword>
<dbReference type="Proteomes" id="UP000095767">
    <property type="component" value="Unassembled WGS sequence"/>
</dbReference>
<evidence type="ECO:0000313" key="9">
    <source>
        <dbReference type="EMBL" id="OEL26354.1"/>
    </source>
</evidence>
<dbReference type="EMBL" id="LWDX02034849">
    <property type="protein sequence ID" value="OEL26354.1"/>
    <property type="molecule type" value="Genomic_DNA"/>
</dbReference>
<dbReference type="PANTHER" id="PTHR46373:SF5">
    <property type="entry name" value="RWP-RK DOMAIN PROTEIN"/>
    <property type="match status" value="1"/>
</dbReference>
<feature type="compositionally biased region" description="Low complexity" evidence="7">
    <location>
        <begin position="59"/>
        <end position="68"/>
    </location>
</feature>
<evidence type="ECO:0000313" key="10">
    <source>
        <dbReference type="Proteomes" id="UP000095767"/>
    </source>
</evidence>
<protein>
    <recommendedName>
        <fullName evidence="8">RWP-RK domain-containing protein</fullName>
    </recommendedName>
</protein>
<dbReference type="OrthoDB" id="6270329at2759"/>
<evidence type="ECO:0000259" key="8">
    <source>
        <dbReference type="PROSITE" id="PS51519"/>
    </source>
</evidence>
<feature type="region of interest" description="Disordered" evidence="7">
    <location>
        <begin position="59"/>
        <end position="85"/>
    </location>
</feature>
<proteinExistence type="predicted"/>
<dbReference type="GO" id="GO:0003677">
    <property type="term" value="F:DNA binding"/>
    <property type="evidence" value="ECO:0007669"/>
    <property type="project" value="UniProtKB-KW"/>
</dbReference>
<keyword evidence="5" id="KW-0804">Transcription</keyword>
<dbReference type="GO" id="GO:0003700">
    <property type="term" value="F:DNA-binding transcription factor activity"/>
    <property type="evidence" value="ECO:0007669"/>
    <property type="project" value="InterPro"/>
</dbReference>
<keyword evidence="6" id="KW-0539">Nucleus</keyword>